<dbReference type="InterPro" id="IPR011993">
    <property type="entry name" value="PH-like_dom_sf"/>
</dbReference>
<name>A0A7J7RWS8_RHIFE</name>
<feature type="domain" description="PH" evidence="3">
    <location>
        <begin position="7"/>
        <end position="125"/>
    </location>
</feature>
<protein>
    <submittedName>
        <fullName evidence="4">Docking protein 3</fullName>
    </submittedName>
</protein>
<dbReference type="PANTHER" id="PTHR21258:SF42">
    <property type="entry name" value="DOCKING PROTEIN 3"/>
    <property type="match status" value="1"/>
</dbReference>
<dbReference type="Gene3D" id="2.30.29.30">
    <property type="entry name" value="Pleckstrin-homology domain (PH domain)/Phosphotyrosine-binding domain (PTB)"/>
    <property type="match status" value="2"/>
</dbReference>
<dbReference type="SMART" id="SM01244">
    <property type="entry name" value="IRS"/>
    <property type="match status" value="1"/>
</dbReference>
<comment type="similarity">
    <text evidence="1">Belongs to the DOK family. Type A subfamily.</text>
</comment>
<dbReference type="AlphaFoldDB" id="A0A7J7RWS8"/>
<dbReference type="CDD" id="cd14676">
    <property type="entry name" value="PH_DOK1_2_3"/>
    <property type="match status" value="1"/>
</dbReference>
<dbReference type="Pfam" id="PF02174">
    <property type="entry name" value="IRS"/>
    <property type="match status" value="1"/>
</dbReference>
<dbReference type="GO" id="GO:0043410">
    <property type="term" value="P:positive regulation of MAPK cascade"/>
    <property type="evidence" value="ECO:0007669"/>
    <property type="project" value="TreeGrafter"/>
</dbReference>
<comment type="caution">
    <text evidence="4">The sequence shown here is derived from an EMBL/GenBank/DDBJ whole genome shotgun (WGS) entry which is preliminary data.</text>
</comment>
<keyword evidence="2" id="KW-0597">Phosphoprotein</keyword>
<dbReference type="GO" id="GO:0007265">
    <property type="term" value="P:Ras protein signal transduction"/>
    <property type="evidence" value="ECO:0007669"/>
    <property type="project" value="TreeGrafter"/>
</dbReference>
<dbReference type="PANTHER" id="PTHR21258">
    <property type="entry name" value="DOCKING PROTEIN RELATED"/>
    <property type="match status" value="1"/>
</dbReference>
<reference evidence="4 5" key="1">
    <citation type="journal article" date="2020" name="Nature">
        <title>Six reference-quality genomes reveal evolution of bat adaptations.</title>
        <authorList>
            <person name="Jebb D."/>
            <person name="Huang Z."/>
            <person name="Pippel M."/>
            <person name="Hughes G.M."/>
            <person name="Lavrichenko K."/>
            <person name="Devanna P."/>
            <person name="Winkler S."/>
            <person name="Jermiin L.S."/>
            <person name="Skirmuntt E.C."/>
            <person name="Katzourakis A."/>
            <person name="Burkitt-Gray L."/>
            <person name="Ray D.A."/>
            <person name="Sullivan K.A.M."/>
            <person name="Roscito J.G."/>
            <person name="Kirilenko B.M."/>
            <person name="Davalos L.M."/>
            <person name="Corthals A.P."/>
            <person name="Power M.L."/>
            <person name="Jones G."/>
            <person name="Ransome R.D."/>
            <person name="Dechmann D.K.N."/>
            <person name="Locatelli A.G."/>
            <person name="Puechmaille S.J."/>
            <person name="Fedrigo O."/>
            <person name="Jarvis E.D."/>
            <person name="Hiller M."/>
            <person name="Vernes S.C."/>
            <person name="Myers E.W."/>
            <person name="Teeling E.C."/>
        </authorList>
    </citation>
    <scope>NUCLEOTIDE SEQUENCE [LARGE SCALE GENOMIC DNA]</scope>
    <source>
        <strain evidence="4">MRhiFer1</strain>
        <tissue evidence="4">Lung</tissue>
    </source>
</reference>
<dbReference type="SMART" id="SM00233">
    <property type="entry name" value="PH"/>
    <property type="match status" value="1"/>
</dbReference>
<proteinExistence type="inferred from homology"/>
<dbReference type="GO" id="GO:0005737">
    <property type="term" value="C:cytoplasm"/>
    <property type="evidence" value="ECO:0007669"/>
    <property type="project" value="TreeGrafter"/>
</dbReference>
<dbReference type="FunFam" id="2.30.29.30:FF:000213">
    <property type="entry name" value="Docking protein 3"/>
    <property type="match status" value="1"/>
</dbReference>
<evidence type="ECO:0000313" key="5">
    <source>
        <dbReference type="Proteomes" id="UP000585614"/>
    </source>
</evidence>
<organism evidence="4 5">
    <name type="scientific">Rhinolophus ferrumequinum</name>
    <name type="common">Greater horseshoe bat</name>
    <dbReference type="NCBI Taxonomy" id="59479"/>
    <lineage>
        <taxon>Eukaryota</taxon>
        <taxon>Metazoa</taxon>
        <taxon>Chordata</taxon>
        <taxon>Craniata</taxon>
        <taxon>Vertebrata</taxon>
        <taxon>Euteleostomi</taxon>
        <taxon>Mammalia</taxon>
        <taxon>Eutheria</taxon>
        <taxon>Laurasiatheria</taxon>
        <taxon>Chiroptera</taxon>
        <taxon>Yinpterochiroptera</taxon>
        <taxon>Rhinolophoidea</taxon>
        <taxon>Rhinolophidae</taxon>
        <taxon>Rhinolophinae</taxon>
        <taxon>Rhinolophus</taxon>
    </lineage>
</organism>
<dbReference type="InterPro" id="IPR002404">
    <property type="entry name" value="IRS_PTB"/>
</dbReference>
<evidence type="ECO:0000313" key="4">
    <source>
        <dbReference type="EMBL" id="KAF6280599.1"/>
    </source>
</evidence>
<dbReference type="GO" id="GO:0007169">
    <property type="term" value="P:cell surface receptor protein tyrosine kinase signaling pathway"/>
    <property type="evidence" value="ECO:0007669"/>
    <property type="project" value="TreeGrafter"/>
</dbReference>
<evidence type="ECO:0000256" key="2">
    <source>
        <dbReference type="ARBA" id="ARBA00022553"/>
    </source>
</evidence>
<dbReference type="InterPro" id="IPR050996">
    <property type="entry name" value="Docking_Protein_DOK"/>
</dbReference>
<dbReference type="Proteomes" id="UP000585614">
    <property type="component" value="Unassembled WGS sequence"/>
</dbReference>
<accession>A0A7J7RWS8</accession>
<gene>
    <name evidence="4" type="ORF">mRhiFer1_004088</name>
</gene>
<sequence length="329" mass="36524">MEPLETPIKDGVLYQQHIKFGKKSWRKVWGLLYAGGPSGVARLESWEVRDGGLGPASDRSAGACRRGERRVIRLADCVSVLPADGESCPRDTSAFLLTTTERSHLLAAQHRQAWMGAICQLAFPGTGEISSGPGEVEAPKRGLVPMEENSIYSSWQEVGEFPVVVQRTEAAARCQLKGPYVLLLGQDAIQLSEPANPQTLYTWPYRFLRKFGSDKMFWGNPWLQFPQLSRLKLNYVPDMHPFIFNCVFYHVPTLCEALRTRPCSRRPRPRGRYASLMKTLVPGLLSSPPATPVTTPGISMYTSIVSPRTWPPGPSTTTLPQLPHTFGTS</sequence>
<dbReference type="SUPFAM" id="SSF50729">
    <property type="entry name" value="PH domain-like"/>
    <property type="match status" value="2"/>
</dbReference>
<evidence type="ECO:0000259" key="3">
    <source>
        <dbReference type="SMART" id="SM00233"/>
    </source>
</evidence>
<dbReference type="EMBL" id="JACAGC010000024">
    <property type="protein sequence ID" value="KAF6280599.1"/>
    <property type="molecule type" value="Genomic_DNA"/>
</dbReference>
<evidence type="ECO:0000256" key="1">
    <source>
        <dbReference type="ARBA" id="ARBA00010955"/>
    </source>
</evidence>
<dbReference type="InterPro" id="IPR001849">
    <property type="entry name" value="PH_domain"/>
</dbReference>